<dbReference type="PANTHER" id="PTHR23130:SF167">
    <property type="entry name" value="CYTOCHROME B561 AND DOMON DOMAIN-CONTAINING PROTEIN"/>
    <property type="match status" value="1"/>
</dbReference>
<evidence type="ECO:0000256" key="2">
    <source>
        <dbReference type="ARBA" id="ARBA00022448"/>
    </source>
</evidence>
<accession>A0AAX6FHM7</accession>
<evidence type="ECO:0000259" key="15">
    <source>
        <dbReference type="PROSITE" id="PS50836"/>
    </source>
</evidence>
<dbReference type="InterPro" id="IPR006593">
    <property type="entry name" value="Cyt_b561/ferric_Rdtase_TM"/>
</dbReference>
<feature type="transmembrane region" description="Helical" evidence="13">
    <location>
        <begin position="289"/>
        <end position="306"/>
    </location>
</feature>
<dbReference type="InterPro" id="IPR045265">
    <property type="entry name" value="AIR12_DOMON"/>
</dbReference>
<keyword evidence="5 14" id="KW-0732">Signal</keyword>
<comment type="subcellular location">
    <subcellularLocation>
        <location evidence="1">Membrane</location>
        <topology evidence="1">Multi-pass membrane protein</topology>
    </subcellularLocation>
</comment>
<evidence type="ECO:0000313" key="17">
    <source>
        <dbReference type="EMBL" id="KAJ6815870.1"/>
    </source>
</evidence>
<organism evidence="17 18">
    <name type="scientific">Iris pallida</name>
    <name type="common">Sweet iris</name>
    <dbReference type="NCBI Taxonomy" id="29817"/>
    <lineage>
        <taxon>Eukaryota</taxon>
        <taxon>Viridiplantae</taxon>
        <taxon>Streptophyta</taxon>
        <taxon>Embryophyta</taxon>
        <taxon>Tracheophyta</taxon>
        <taxon>Spermatophyta</taxon>
        <taxon>Magnoliopsida</taxon>
        <taxon>Liliopsida</taxon>
        <taxon>Asparagales</taxon>
        <taxon>Iridaceae</taxon>
        <taxon>Iridoideae</taxon>
        <taxon>Irideae</taxon>
        <taxon>Iris</taxon>
    </lineage>
</organism>
<feature type="transmembrane region" description="Helical" evidence="13">
    <location>
        <begin position="358"/>
        <end position="377"/>
    </location>
</feature>
<dbReference type="GO" id="GO:0016020">
    <property type="term" value="C:membrane"/>
    <property type="evidence" value="ECO:0007669"/>
    <property type="project" value="UniProtKB-SubCell"/>
</dbReference>
<keyword evidence="6 10" id="KW-0249">Electron transport</keyword>
<evidence type="ECO:0000256" key="10">
    <source>
        <dbReference type="PIRNR" id="PIRNR037471"/>
    </source>
</evidence>
<reference evidence="17" key="2">
    <citation type="submission" date="2023-04" db="EMBL/GenBank/DDBJ databases">
        <authorList>
            <person name="Bruccoleri R.E."/>
            <person name="Oakeley E.J."/>
            <person name="Faust A.-M."/>
            <person name="Dessus-Babus S."/>
            <person name="Altorfer M."/>
            <person name="Burckhardt D."/>
            <person name="Oertli M."/>
            <person name="Naumann U."/>
            <person name="Petersen F."/>
            <person name="Wong J."/>
        </authorList>
    </citation>
    <scope>NUCLEOTIDE SEQUENCE</scope>
    <source>
        <strain evidence="17">GSM-AAB239-AS_SAM_17_03QT</strain>
        <tissue evidence="17">Leaf</tissue>
    </source>
</reference>
<evidence type="ECO:0000256" key="6">
    <source>
        <dbReference type="ARBA" id="ARBA00022982"/>
    </source>
</evidence>
<evidence type="ECO:0000313" key="18">
    <source>
        <dbReference type="Proteomes" id="UP001140949"/>
    </source>
</evidence>
<dbReference type="InterPro" id="IPR005018">
    <property type="entry name" value="DOMON_domain"/>
</dbReference>
<evidence type="ECO:0000259" key="16">
    <source>
        <dbReference type="PROSITE" id="PS50939"/>
    </source>
</evidence>
<feature type="chain" id="PRO_5043567849" description="Cytochrome b561 and DOMON domain-containing protein" evidence="14">
    <location>
        <begin position="31"/>
        <end position="405"/>
    </location>
</feature>
<keyword evidence="11" id="KW-0408">Iron</keyword>
<evidence type="ECO:0000256" key="12">
    <source>
        <dbReference type="SAM" id="MobiDB-lite"/>
    </source>
</evidence>
<keyword evidence="18" id="KW-1185">Reference proteome</keyword>
<feature type="domain" description="Cytochrome b561" evidence="16">
    <location>
        <begin position="178"/>
        <end position="377"/>
    </location>
</feature>
<dbReference type="CDD" id="cd08760">
    <property type="entry name" value="Cyt_b561_FRRS1_like"/>
    <property type="match status" value="1"/>
</dbReference>
<keyword evidence="7 13" id="KW-1133">Transmembrane helix</keyword>
<gene>
    <name evidence="17" type="ORF">M6B38_418520</name>
</gene>
<feature type="binding site" description="axial binding residue" evidence="11">
    <location>
        <position position="217"/>
    </location>
    <ligand>
        <name>heme b</name>
        <dbReference type="ChEBI" id="CHEBI:60344"/>
        <label>1</label>
    </ligand>
    <ligandPart>
        <name>Fe</name>
        <dbReference type="ChEBI" id="CHEBI:18248"/>
    </ligandPart>
</feature>
<dbReference type="PROSITE" id="PS50836">
    <property type="entry name" value="DOMON"/>
    <property type="match status" value="1"/>
</dbReference>
<reference evidence="17" key="1">
    <citation type="journal article" date="2023" name="GigaByte">
        <title>Genome assembly of the bearded iris, Iris pallida Lam.</title>
        <authorList>
            <person name="Bruccoleri R.E."/>
            <person name="Oakeley E.J."/>
            <person name="Faust A.M.E."/>
            <person name="Altorfer M."/>
            <person name="Dessus-Babus S."/>
            <person name="Burckhardt D."/>
            <person name="Oertli M."/>
            <person name="Naumann U."/>
            <person name="Petersen F."/>
            <person name="Wong J."/>
        </authorList>
    </citation>
    <scope>NUCLEOTIDE SEQUENCE</scope>
    <source>
        <strain evidence="17">GSM-AAB239-AS_SAM_17_03QT</strain>
    </source>
</reference>
<dbReference type="InterPro" id="IPR017214">
    <property type="entry name" value="UCP037471"/>
</dbReference>
<keyword evidence="2 10" id="KW-0813">Transport</keyword>
<dbReference type="CDD" id="cd09629">
    <property type="entry name" value="DOMON_CIL1_like"/>
    <property type="match status" value="1"/>
</dbReference>
<feature type="binding site" description="axial binding residue" evidence="11">
    <location>
        <position position="286"/>
    </location>
    <ligand>
        <name>heme b</name>
        <dbReference type="ChEBI" id="CHEBI:60344"/>
        <label>1</label>
    </ligand>
    <ligandPart>
        <name>Fe</name>
        <dbReference type="ChEBI" id="CHEBI:18248"/>
    </ligandPart>
</feature>
<feature type="domain" description="DOMON" evidence="15">
    <location>
        <begin position="59"/>
        <end position="172"/>
    </location>
</feature>
<dbReference type="PIRSF" id="PIRSF037471">
    <property type="entry name" value="UCP037471"/>
    <property type="match status" value="1"/>
</dbReference>
<dbReference type="EMBL" id="JANAVB010028398">
    <property type="protein sequence ID" value="KAJ6815870.1"/>
    <property type="molecule type" value="Genomic_DNA"/>
</dbReference>
<feature type="signal peptide" evidence="14">
    <location>
        <begin position="1"/>
        <end position="30"/>
    </location>
</feature>
<evidence type="ECO:0000256" key="14">
    <source>
        <dbReference type="SAM" id="SignalP"/>
    </source>
</evidence>
<evidence type="ECO:0000256" key="5">
    <source>
        <dbReference type="ARBA" id="ARBA00022729"/>
    </source>
</evidence>
<dbReference type="Pfam" id="PF04526">
    <property type="entry name" value="DUF568"/>
    <property type="match status" value="1"/>
</dbReference>
<evidence type="ECO:0000256" key="8">
    <source>
        <dbReference type="ARBA" id="ARBA00023136"/>
    </source>
</evidence>
<dbReference type="SMART" id="SM00665">
    <property type="entry name" value="B561"/>
    <property type="match status" value="1"/>
</dbReference>
<protein>
    <recommendedName>
        <fullName evidence="10">Cytochrome b561 and DOMON domain-containing protein</fullName>
    </recommendedName>
</protein>
<dbReference type="Proteomes" id="UP001140949">
    <property type="component" value="Unassembled WGS sequence"/>
</dbReference>
<feature type="binding site" description="axial binding residue" evidence="11">
    <location>
        <position position="322"/>
    </location>
    <ligand>
        <name>heme b</name>
        <dbReference type="ChEBI" id="CHEBI:60344"/>
        <label>1</label>
    </ligand>
    <ligandPart>
        <name>Fe</name>
        <dbReference type="ChEBI" id="CHEBI:18248"/>
    </ligandPart>
</feature>
<comment type="caution">
    <text evidence="17">The sequence shown here is derived from an EMBL/GenBank/DDBJ whole genome shotgun (WGS) entry which is preliminary data.</text>
</comment>
<evidence type="ECO:0000256" key="9">
    <source>
        <dbReference type="ARBA" id="ARBA00053871"/>
    </source>
</evidence>
<dbReference type="Pfam" id="PF03188">
    <property type="entry name" value="Cytochrom_B561"/>
    <property type="match status" value="1"/>
</dbReference>
<keyword evidence="3 13" id="KW-0812">Transmembrane</keyword>
<dbReference type="PANTHER" id="PTHR23130">
    <property type="entry name" value="CYTOCHROME B561 AND DOMON DOMAIN-CONTAINING PROTEIN"/>
    <property type="match status" value="1"/>
</dbReference>
<evidence type="ECO:0000256" key="4">
    <source>
        <dbReference type="ARBA" id="ARBA00022723"/>
    </source>
</evidence>
<comment type="function">
    <text evidence="9">May act as a catecholamine-responsive trans-membrane electron transporter.</text>
</comment>
<evidence type="ECO:0000256" key="13">
    <source>
        <dbReference type="SAM" id="Phobius"/>
    </source>
</evidence>
<evidence type="ECO:0000256" key="7">
    <source>
        <dbReference type="ARBA" id="ARBA00022989"/>
    </source>
</evidence>
<feature type="region of interest" description="Disordered" evidence="12">
    <location>
        <begin position="383"/>
        <end position="405"/>
    </location>
</feature>
<feature type="transmembrane region" description="Helical" evidence="13">
    <location>
        <begin position="318"/>
        <end position="338"/>
    </location>
</feature>
<feature type="binding site" description="axial binding residue" evidence="11">
    <location>
        <position position="253"/>
    </location>
    <ligand>
        <name>heme b</name>
        <dbReference type="ChEBI" id="CHEBI:60344"/>
        <label>1</label>
    </ligand>
    <ligandPart>
        <name>Fe</name>
        <dbReference type="ChEBI" id="CHEBI:18248"/>
    </ligandPart>
</feature>
<dbReference type="AlphaFoldDB" id="A0AAX6FHM7"/>
<dbReference type="GO" id="GO:0046872">
    <property type="term" value="F:metal ion binding"/>
    <property type="evidence" value="ECO:0007669"/>
    <property type="project" value="UniProtKB-KW"/>
</dbReference>
<dbReference type="PROSITE" id="PS50939">
    <property type="entry name" value="CYTOCHROME_B561"/>
    <property type="match status" value="1"/>
</dbReference>
<feature type="transmembrane region" description="Helical" evidence="13">
    <location>
        <begin position="248"/>
        <end position="269"/>
    </location>
</feature>
<sequence>MSSTKLIAPTLCALLLLALLQALLAPRAAAQQQDACASVALSPPGGNKLYTSCNTLPKLSASLHWSYHPAAGTLDVAFRAAQSASGWVGWGLNPSGSGMVGSEVLLAFPGSDGALAVYTTKIGSYTPTIRNETLSFPVTARSAQYSGGAMTIYATLLLPANATRMSHVWQAGSVAGGIPVTHPQSGDNVLSKGSIDFLSGESTVASGGSRLRRKNTHGVLNAVSWGVLMPTGAIIARYLKVFKSADPAWFYLHIACQLSAYVVGVAGWGTGLKLGSESVGISYRVHRNIGITLFCLATLQVFALLLRPNKDNKYRIYWNAYHHSVGYAVISLSVVNVFKGLDILDPEKKWKNTYTGVIIALGAVAVVLEAVTWVIVLKRRSSSSSEKPHHGANGNGYGGRPDQGV</sequence>
<evidence type="ECO:0000256" key="3">
    <source>
        <dbReference type="ARBA" id="ARBA00022692"/>
    </source>
</evidence>
<proteinExistence type="predicted"/>
<keyword evidence="8 10" id="KW-0472">Membrane</keyword>
<dbReference type="FunFam" id="1.20.120.1770:FF:000007">
    <property type="entry name" value="Cytochrome b561 and DOMON domain-containing protein"/>
    <property type="match status" value="1"/>
</dbReference>
<comment type="cofactor">
    <cofactor evidence="10">
        <name>heme b</name>
        <dbReference type="ChEBI" id="CHEBI:60344"/>
    </cofactor>
    <text evidence="10">Binds 2 heme b groups non-covalently.</text>
</comment>
<dbReference type="Gene3D" id="1.20.120.1770">
    <property type="match status" value="1"/>
</dbReference>
<evidence type="ECO:0000256" key="11">
    <source>
        <dbReference type="PIRSR" id="PIRSR037471-1"/>
    </source>
</evidence>
<keyword evidence="4 11" id="KW-0479">Metal-binding</keyword>
<feature type="compositionally biased region" description="Gly residues" evidence="12">
    <location>
        <begin position="393"/>
        <end position="405"/>
    </location>
</feature>
<name>A0AAX6FHM7_IRIPA</name>
<evidence type="ECO:0000256" key="1">
    <source>
        <dbReference type="ARBA" id="ARBA00004141"/>
    </source>
</evidence>